<evidence type="ECO:0000313" key="3">
    <source>
        <dbReference type="Proteomes" id="UP000002696"/>
    </source>
</evidence>
<dbReference type="OrthoDB" id="116789at2"/>
<keyword evidence="3" id="KW-1185">Reference proteome</keyword>
<dbReference type="InParanoid" id="D9QN72"/>
<feature type="transmembrane region" description="Helical" evidence="1">
    <location>
        <begin position="209"/>
        <end position="233"/>
    </location>
</feature>
<gene>
    <name evidence="2" type="ordered locus">Bresu_0960</name>
</gene>
<feature type="transmembrane region" description="Helical" evidence="1">
    <location>
        <begin position="95"/>
        <end position="114"/>
    </location>
</feature>
<accession>D9QN72</accession>
<keyword evidence="1" id="KW-0472">Membrane</keyword>
<name>D9QN72_BRESC</name>
<dbReference type="BioCyc" id="BSUB633149:G1GM8-960-MONOMER"/>
<dbReference type="HOGENOM" id="CLU_070272_0_0_5"/>
<feature type="transmembrane region" description="Helical" evidence="1">
    <location>
        <begin position="286"/>
        <end position="304"/>
    </location>
</feature>
<dbReference type="STRING" id="633149.Bresu_0960"/>
<proteinExistence type="predicted"/>
<keyword evidence="1" id="KW-1133">Transmembrane helix</keyword>
<sequence length="382" mass="41337">MTDKTEDMIDRYLEAVAAQLPVEERDDIIAELKDLILSRVEAREEETGRSLTDDEREAILKEIGHPLVVAARYRKGPDSLIGPELFPYWLYGAKAGLLILGAVFALGLVIRLIGGSANFGQDIAQAFHGFFGAGLTLIGSLTVAGAVMEHYAIRPKWLTDWRVKDLGAFGLSDPSTWGMAAKSAGERMQAQASTKPLRVRPLRMRQTNVVGDAAFTFIATGMFALWWVGAVHFPGIGVMALDGETARLSPAPIWTALFVPILAYALAQMGVAIFTVLQPQAVRMRAVLTLLVAGFGLWLTWTIFQAGDWFILSAGTDSARIAGDLALLDFDLVRTLGDGPRDVAGIASTLSIVGTWVLAFMGLSLVWSAVTSLGRLFRSSPE</sequence>
<reference evidence="3" key="1">
    <citation type="journal article" date="2011" name="J. Bacteriol.">
        <title>Genome sequences of eight morphologically diverse alphaproteobacteria.</title>
        <authorList>
            <consortium name="US DOE Joint Genome Institute"/>
            <person name="Brown P.J."/>
            <person name="Kysela D.T."/>
            <person name="Buechlein A."/>
            <person name="Hemmerich C."/>
            <person name="Brun Y.V."/>
        </authorList>
    </citation>
    <scope>NUCLEOTIDE SEQUENCE [LARGE SCALE GENOMIC DNA]</scope>
    <source>
        <strain evidence="3">ATCC 15264 / DSM 4735 / LMG 14903 / NBRC 16000 / CB 81</strain>
    </source>
</reference>
<dbReference type="RefSeq" id="WP_013268376.1">
    <property type="nucleotide sequence ID" value="NC_014375.1"/>
</dbReference>
<dbReference type="eggNOG" id="ENOG5032V1U">
    <property type="taxonomic scope" value="Bacteria"/>
</dbReference>
<keyword evidence="1" id="KW-0812">Transmembrane</keyword>
<feature type="transmembrane region" description="Helical" evidence="1">
    <location>
        <begin position="253"/>
        <end position="274"/>
    </location>
</feature>
<dbReference type="Proteomes" id="UP000002696">
    <property type="component" value="Chromosome"/>
</dbReference>
<evidence type="ECO:0000256" key="1">
    <source>
        <dbReference type="SAM" id="Phobius"/>
    </source>
</evidence>
<organism evidence="2 3">
    <name type="scientific">Brevundimonas subvibrioides (strain ATCC 15264 / DSM 4735 / LMG 14903 / NBRC 16000 / CB 81)</name>
    <name type="common">Caulobacter subvibrioides</name>
    <dbReference type="NCBI Taxonomy" id="633149"/>
    <lineage>
        <taxon>Bacteria</taxon>
        <taxon>Pseudomonadati</taxon>
        <taxon>Pseudomonadota</taxon>
        <taxon>Alphaproteobacteria</taxon>
        <taxon>Caulobacterales</taxon>
        <taxon>Caulobacteraceae</taxon>
        <taxon>Brevundimonas</taxon>
    </lineage>
</organism>
<dbReference type="KEGG" id="bsb:Bresu_0960"/>
<dbReference type="EMBL" id="CP002102">
    <property type="protein sequence ID" value="ADL00273.1"/>
    <property type="molecule type" value="Genomic_DNA"/>
</dbReference>
<feature type="transmembrane region" description="Helical" evidence="1">
    <location>
        <begin position="343"/>
        <end position="370"/>
    </location>
</feature>
<dbReference type="AlphaFoldDB" id="D9QN72"/>
<evidence type="ECO:0000313" key="2">
    <source>
        <dbReference type="EMBL" id="ADL00273.1"/>
    </source>
</evidence>
<feature type="transmembrane region" description="Helical" evidence="1">
    <location>
        <begin position="126"/>
        <end position="148"/>
    </location>
</feature>
<protein>
    <submittedName>
        <fullName evidence="2">Uncharacterized protein</fullName>
    </submittedName>
</protein>